<organism evidence="7">
    <name type="scientific">Octopus bimaculoides</name>
    <name type="common">California two-spotted octopus</name>
    <dbReference type="NCBI Taxonomy" id="37653"/>
    <lineage>
        <taxon>Eukaryota</taxon>
        <taxon>Metazoa</taxon>
        <taxon>Spiralia</taxon>
        <taxon>Lophotrochozoa</taxon>
        <taxon>Mollusca</taxon>
        <taxon>Cephalopoda</taxon>
        <taxon>Coleoidea</taxon>
        <taxon>Octopodiformes</taxon>
        <taxon>Octopoda</taxon>
        <taxon>Incirrata</taxon>
        <taxon>Octopodidae</taxon>
        <taxon>Octopus</taxon>
    </lineage>
</organism>
<accession>A0A0L8GT81</accession>
<keyword evidence="4" id="KW-0862">Zinc</keyword>
<keyword evidence="2" id="KW-0677">Repeat</keyword>
<dbReference type="Pfam" id="PF13901">
    <property type="entry name" value="RH_dom"/>
    <property type="match status" value="1"/>
</dbReference>
<keyword evidence="1" id="KW-0479">Metal-binding</keyword>
<dbReference type="InterPro" id="IPR051366">
    <property type="entry name" value="DEF8"/>
</dbReference>
<dbReference type="PANTHER" id="PTHR12326">
    <property type="entry name" value="PLECKSTRIN HOMOLOGY DOMAIN CONTAINING PROTEIN"/>
    <property type="match status" value="1"/>
</dbReference>
<dbReference type="InterPro" id="IPR046349">
    <property type="entry name" value="C1-like_sf"/>
</dbReference>
<dbReference type="SMART" id="SM01175">
    <property type="entry name" value="DUF4206"/>
    <property type="match status" value="1"/>
</dbReference>
<feature type="domain" description="Phorbol-ester/DAG-type" evidence="6">
    <location>
        <begin position="156"/>
        <end position="206"/>
    </location>
</feature>
<dbReference type="EMBL" id="KQ420517">
    <property type="protein sequence ID" value="KOF80039.1"/>
    <property type="molecule type" value="Genomic_DNA"/>
</dbReference>
<proteinExistence type="inferred from homology"/>
<feature type="domain" description="Phorbol-ester/DAG-type" evidence="6">
    <location>
        <begin position="20"/>
        <end position="70"/>
    </location>
</feature>
<keyword evidence="3" id="KW-0863">Zinc-finger</keyword>
<reference evidence="7" key="1">
    <citation type="submission" date="2015-07" db="EMBL/GenBank/DDBJ databases">
        <title>MeaNS - Measles Nucleotide Surveillance Program.</title>
        <authorList>
            <person name="Tran T."/>
            <person name="Druce J."/>
        </authorList>
    </citation>
    <scope>NUCLEOTIDE SEQUENCE</scope>
    <source>
        <strain evidence="7">UCB-OBI-ISO-001</strain>
        <tissue evidence="7">Gonad</tissue>
    </source>
</reference>
<dbReference type="CDD" id="cd00029">
    <property type="entry name" value="C1"/>
    <property type="match status" value="1"/>
</dbReference>
<evidence type="ECO:0000313" key="7">
    <source>
        <dbReference type="EMBL" id="KOF80039.1"/>
    </source>
</evidence>
<name>A0A0L8GT81_OCTBM</name>
<evidence type="ECO:0000259" key="6">
    <source>
        <dbReference type="PROSITE" id="PS50081"/>
    </source>
</evidence>
<dbReference type="OrthoDB" id="10275837at2759"/>
<dbReference type="AlphaFoldDB" id="A0A0L8GT81"/>
<dbReference type="Gene3D" id="3.30.60.20">
    <property type="match status" value="2"/>
</dbReference>
<evidence type="ECO:0000256" key="1">
    <source>
        <dbReference type="ARBA" id="ARBA00022723"/>
    </source>
</evidence>
<dbReference type="SMART" id="SM00109">
    <property type="entry name" value="C1"/>
    <property type="match status" value="3"/>
</dbReference>
<protein>
    <recommendedName>
        <fullName evidence="6">Phorbol-ester/DAG-type domain-containing protein</fullName>
    </recommendedName>
</protein>
<comment type="similarity">
    <text evidence="5">Belongs to the DEF8 family.</text>
</comment>
<dbReference type="SUPFAM" id="SSF57889">
    <property type="entry name" value="Cysteine-rich domain"/>
    <property type="match status" value="2"/>
</dbReference>
<sequence>MGCASSRNVAPNTREWPNDSHHFYKQEVCWNRLCSLCDQFLVGYMNYSAQCTKCNATVHKWCAPHFKSFCMKGFPDVDRKEKLVKEICYEGHKLVLVKKQFHTRRCWCCAGYVGRYYHLCYVCKVCNFICHPHCIGNMKLTCKTVQKDNFCNEIQGHKFVLTYKKFWTQCEKCHFNLDIFLTPAYKCKECGIKVHSDCKHFYNFECPSTYLSLGIAFLHEGHSTVMTQKFFCYGCDSDLYGCERESRFCHFSKRFYCTNCHSNHSEILPERVLLHWDFAPDTVCDWSRLVLRYMHSKSFISLEEVSSLVIQLHRELISIERILLEIISYYENLPECKKAFDRILYKIKNCWPNLLEIPLHFSLSNFEDIYKCFNCENPSKDLFCPIVIESHEKIIQHVRHNCKTCISKSYSCAICCPASPDSEINKEFEDVLYPFENSVIKCPNEECTFPVCVHRRCLKRNPDFVCPNCKSKIEDK</sequence>
<dbReference type="InterPro" id="IPR025258">
    <property type="entry name" value="RH_dom"/>
</dbReference>
<evidence type="ECO:0000256" key="5">
    <source>
        <dbReference type="ARBA" id="ARBA00029450"/>
    </source>
</evidence>
<dbReference type="InterPro" id="IPR002219">
    <property type="entry name" value="PKC_DAG/PE"/>
</dbReference>
<dbReference type="GO" id="GO:0008270">
    <property type="term" value="F:zinc ion binding"/>
    <property type="evidence" value="ECO:0007669"/>
    <property type="project" value="UniProtKB-KW"/>
</dbReference>
<dbReference type="PANTHER" id="PTHR12326:SF3">
    <property type="entry name" value="DIFFERENTIALLY EXPRESSED IN FDCP 8 HOMOLOG"/>
    <property type="match status" value="1"/>
</dbReference>
<dbReference type="PROSITE" id="PS50081">
    <property type="entry name" value="ZF_DAG_PE_2"/>
    <property type="match status" value="3"/>
</dbReference>
<dbReference type="STRING" id="37653.A0A0L8GT81"/>
<dbReference type="PROSITE" id="PS00479">
    <property type="entry name" value="ZF_DAG_PE_1"/>
    <property type="match status" value="2"/>
</dbReference>
<feature type="domain" description="Phorbol-ester/DAG-type" evidence="6">
    <location>
        <begin position="91"/>
        <end position="142"/>
    </location>
</feature>
<evidence type="ECO:0000256" key="4">
    <source>
        <dbReference type="ARBA" id="ARBA00022833"/>
    </source>
</evidence>
<evidence type="ECO:0000256" key="2">
    <source>
        <dbReference type="ARBA" id="ARBA00022737"/>
    </source>
</evidence>
<gene>
    <name evidence="7" type="ORF">OCBIM_22028533mg</name>
</gene>
<evidence type="ECO:0000256" key="3">
    <source>
        <dbReference type="ARBA" id="ARBA00022771"/>
    </source>
</evidence>